<dbReference type="GO" id="GO:0005739">
    <property type="term" value="C:mitochondrion"/>
    <property type="evidence" value="ECO:0007669"/>
    <property type="project" value="TreeGrafter"/>
</dbReference>
<dbReference type="Pfam" id="PF01042">
    <property type="entry name" value="Ribonuc_L-PSP"/>
    <property type="match status" value="1"/>
</dbReference>
<reference evidence="2" key="1">
    <citation type="submission" date="2020-05" db="EMBL/GenBank/DDBJ databases">
        <title>Phylogenomic resolution of chytrid fungi.</title>
        <authorList>
            <person name="Stajich J.E."/>
            <person name="Amses K."/>
            <person name="Simmons R."/>
            <person name="Seto K."/>
            <person name="Myers J."/>
            <person name="Bonds A."/>
            <person name="Quandt C.A."/>
            <person name="Barry K."/>
            <person name="Liu P."/>
            <person name="Grigoriev I."/>
            <person name="Longcore J.E."/>
            <person name="James T.Y."/>
        </authorList>
    </citation>
    <scope>NUCLEOTIDE SEQUENCE</scope>
    <source>
        <strain evidence="2">PLAUS21</strain>
    </source>
</reference>
<dbReference type="CDD" id="cd00448">
    <property type="entry name" value="YjgF_YER057c_UK114_family"/>
    <property type="match status" value="1"/>
</dbReference>
<dbReference type="InterPro" id="IPR019897">
    <property type="entry name" value="RidA_CS"/>
</dbReference>
<protein>
    <submittedName>
        <fullName evidence="2">2-iminobutanoate/2-iminopropanoate deaminase</fullName>
    </submittedName>
</protein>
<keyword evidence="3" id="KW-1185">Reference proteome</keyword>
<organism evidence="2 3">
    <name type="scientific">Boothiomyces macroporosus</name>
    <dbReference type="NCBI Taxonomy" id="261099"/>
    <lineage>
        <taxon>Eukaryota</taxon>
        <taxon>Fungi</taxon>
        <taxon>Fungi incertae sedis</taxon>
        <taxon>Chytridiomycota</taxon>
        <taxon>Chytridiomycota incertae sedis</taxon>
        <taxon>Chytridiomycetes</taxon>
        <taxon>Rhizophydiales</taxon>
        <taxon>Terramycetaceae</taxon>
        <taxon>Boothiomyces</taxon>
    </lineage>
</organism>
<dbReference type="InterPro" id="IPR035959">
    <property type="entry name" value="RutC-like_sf"/>
</dbReference>
<dbReference type="SUPFAM" id="SSF55298">
    <property type="entry name" value="YjgF-like"/>
    <property type="match status" value="1"/>
</dbReference>
<dbReference type="AlphaFoldDB" id="A0AAD5Y5V6"/>
<dbReference type="PROSITE" id="PS01094">
    <property type="entry name" value="UPF0076"/>
    <property type="match status" value="1"/>
</dbReference>
<dbReference type="NCBIfam" id="TIGR00004">
    <property type="entry name" value="Rid family detoxifying hydrolase"/>
    <property type="match status" value="1"/>
</dbReference>
<dbReference type="PANTHER" id="PTHR11803:SF58">
    <property type="entry name" value="PROTEIN HMF1-RELATED"/>
    <property type="match status" value="1"/>
</dbReference>
<evidence type="ECO:0000313" key="3">
    <source>
        <dbReference type="Proteomes" id="UP001210925"/>
    </source>
</evidence>
<dbReference type="Proteomes" id="UP001210925">
    <property type="component" value="Unassembled WGS sequence"/>
</dbReference>
<dbReference type="EMBL" id="JADGKB010000107">
    <property type="protein sequence ID" value="KAJ3253530.1"/>
    <property type="molecule type" value="Genomic_DNA"/>
</dbReference>
<dbReference type="PANTHER" id="PTHR11803">
    <property type="entry name" value="2-IMINOBUTANOATE/2-IMINOPROPANOATE DEAMINASE RIDA"/>
    <property type="match status" value="1"/>
</dbReference>
<dbReference type="GO" id="GO:0005829">
    <property type="term" value="C:cytosol"/>
    <property type="evidence" value="ECO:0007669"/>
    <property type="project" value="TreeGrafter"/>
</dbReference>
<dbReference type="GO" id="GO:0019239">
    <property type="term" value="F:deaminase activity"/>
    <property type="evidence" value="ECO:0007669"/>
    <property type="project" value="TreeGrafter"/>
</dbReference>
<accession>A0AAD5Y5V6</accession>
<dbReference type="InterPro" id="IPR006056">
    <property type="entry name" value="RidA"/>
</dbReference>
<gene>
    <name evidence="2" type="primary">HRSP12</name>
    <name evidence="2" type="ORF">HK103_000499</name>
</gene>
<comment type="similarity">
    <text evidence="1">Belongs to the RutC family.</text>
</comment>
<dbReference type="Gene3D" id="3.30.1330.40">
    <property type="entry name" value="RutC-like"/>
    <property type="match status" value="1"/>
</dbReference>
<sequence>MIRRLSTLKHIATANAPKAIGPYSQAVVANGMVYTAGQIPFVPETMEVIPGGIQEQTRQSLLNLKAVLEASGSGFEHIVKTTVFLKDMNDFAKMNETYSEMMGDARPARSAVEVARLPRDVQVEIECVAVVPK</sequence>
<evidence type="ECO:0000313" key="2">
    <source>
        <dbReference type="EMBL" id="KAJ3253530.1"/>
    </source>
</evidence>
<proteinExistence type="inferred from homology"/>
<name>A0AAD5Y5V6_9FUNG</name>
<evidence type="ECO:0000256" key="1">
    <source>
        <dbReference type="ARBA" id="ARBA00010552"/>
    </source>
</evidence>
<dbReference type="FunFam" id="3.30.1330.40:FF:000001">
    <property type="entry name" value="L-PSP family endoribonuclease"/>
    <property type="match status" value="1"/>
</dbReference>
<comment type="caution">
    <text evidence="2">The sequence shown here is derived from an EMBL/GenBank/DDBJ whole genome shotgun (WGS) entry which is preliminary data.</text>
</comment>
<dbReference type="InterPro" id="IPR006175">
    <property type="entry name" value="YjgF/YER057c/UK114"/>
</dbReference>